<dbReference type="EMBL" id="SVBY01000003">
    <property type="protein sequence ID" value="MBE6091704.1"/>
    <property type="molecule type" value="Genomic_DNA"/>
</dbReference>
<dbReference type="Proteomes" id="UP000761380">
    <property type="component" value="Unassembled WGS sequence"/>
</dbReference>
<comment type="caution">
    <text evidence="1">The sequence shown here is derived from an EMBL/GenBank/DDBJ whole genome shotgun (WGS) entry which is preliminary data.</text>
</comment>
<proteinExistence type="predicted"/>
<dbReference type="AlphaFoldDB" id="A0A927ZWK4"/>
<sequence length="101" mass="10943">MNVADEPKVDGENTIKLSNPINGRPSIVFDFSKIKGATLLMCEKKAKEVDNTIVVPQLSMVYQAHVAAAAAGMRYDDIINLSGPDFMAVTTRVSRFLNNAG</sequence>
<reference evidence="1" key="1">
    <citation type="submission" date="2019-04" db="EMBL/GenBank/DDBJ databases">
        <title>Evolution of Biomass-Degrading Anaerobic Consortia Revealed by Metagenomics.</title>
        <authorList>
            <person name="Peng X."/>
        </authorList>
    </citation>
    <scope>NUCLEOTIDE SEQUENCE</scope>
    <source>
        <strain evidence="1">SIG240</strain>
    </source>
</reference>
<protein>
    <recommendedName>
        <fullName evidence="3">Phage tail assembly chaperone protein, E, or 41 or 14</fullName>
    </recommendedName>
</protein>
<name>A0A927ZWK4_SELRU</name>
<organism evidence="1 2">
    <name type="scientific">Selenomonas ruminantium</name>
    <dbReference type="NCBI Taxonomy" id="971"/>
    <lineage>
        <taxon>Bacteria</taxon>
        <taxon>Bacillati</taxon>
        <taxon>Bacillota</taxon>
        <taxon>Negativicutes</taxon>
        <taxon>Selenomonadales</taxon>
        <taxon>Selenomonadaceae</taxon>
        <taxon>Selenomonas</taxon>
    </lineage>
</organism>
<evidence type="ECO:0000313" key="2">
    <source>
        <dbReference type="Proteomes" id="UP000761380"/>
    </source>
</evidence>
<gene>
    <name evidence="1" type="ORF">E7201_00775</name>
</gene>
<evidence type="ECO:0000313" key="1">
    <source>
        <dbReference type="EMBL" id="MBE6091704.1"/>
    </source>
</evidence>
<evidence type="ECO:0008006" key="3">
    <source>
        <dbReference type="Google" id="ProtNLM"/>
    </source>
</evidence>
<accession>A0A927ZWK4</accession>